<dbReference type="InterPro" id="IPR012340">
    <property type="entry name" value="NA-bd_OB-fold"/>
</dbReference>
<proteinExistence type="inferred from homology"/>
<keyword evidence="2" id="KW-0479">Metal-binding</keyword>
<dbReference type="CDD" id="cd04476">
    <property type="entry name" value="RPA1_DBD_C"/>
    <property type="match status" value="1"/>
</dbReference>
<organism evidence="8 9">
    <name type="scientific">Cuscuta campestris</name>
    <dbReference type="NCBI Taxonomy" id="132261"/>
    <lineage>
        <taxon>Eukaryota</taxon>
        <taxon>Viridiplantae</taxon>
        <taxon>Streptophyta</taxon>
        <taxon>Embryophyta</taxon>
        <taxon>Tracheophyta</taxon>
        <taxon>Spermatophyta</taxon>
        <taxon>Magnoliopsida</taxon>
        <taxon>eudicotyledons</taxon>
        <taxon>Gunneridae</taxon>
        <taxon>Pentapetalae</taxon>
        <taxon>asterids</taxon>
        <taxon>lamiids</taxon>
        <taxon>Solanales</taxon>
        <taxon>Convolvulaceae</taxon>
        <taxon>Cuscuteae</taxon>
        <taxon>Cuscuta</taxon>
        <taxon>Cuscuta subgen. Grammica</taxon>
        <taxon>Cuscuta sect. Cleistogrammica</taxon>
    </lineage>
</organism>
<evidence type="ECO:0000313" key="9">
    <source>
        <dbReference type="Proteomes" id="UP000595140"/>
    </source>
</evidence>
<evidence type="ECO:0000256" key="6">
    <source>
        <dbReference type="SAM" id="MobiDB-lite"/>
    </source>
</evidence>
<evidence type="ECO:0000256" key="4">
    <source>
        <dbReference type="ARBA" id="ARBA00022833"/>
    </source>
</evidence>
<keyword evidence="3" id="KW-0863">Zinc-finger</keyword>
<dbReference type="GO" id="GO:0008270">
    <property type="term" value="F:zinc ion binding"/>
    <property type="evidence" value="ECO:0007669"/>
    <property type="project" value="UniProtKB-KW"/>
</dbReference>
<protein>
    <recommendedName>
        <fullName evidence="7">Replication factor A C-terminal domain-containing protein</fullName>
    </recommendedName>
</protein>
<name>A0A484KNP5_9ASTE</name>
<dbReference type="GO" id="GO:0003677">
    <property type="term" value="F:DNA binding"/>
    <property type="evidence" value="ECO:0007669"/>
    <property type="project" value="UniProtKB-KW"/>
</dbReference>
<dbReference type="InterPro" id="IPR013955">
    <property type="entry name" value="Rep_factor-A_C"/>
</dbReference>
<dbReference type="SUPFAM" id="SSF50249">
    <property type="entry name" value="Nucleic acid-binding proteins"/>
    <property type="match status" value="1"/>
</dbReference>
<evidence type="ECO:0000256" key="3">
    <source>
        <dbReference type="ARBA" id="ARBA00022771"/>
    </source>
</evidence>
<feature type="compositionally biased region" description="Polar residues" evidence="6">
    <location>
        <begin position="230"/>
        <end position="242"/>
    </location>
</feature>
<feature type="domain" description="Replication factor A C-terminal" evidence="7">
    <location>
        <begin position="58"/>
        <end position="171"/>
    </location>
</feature>
<evidence type="ECO:0000313" key="8">
    <source>
        <dbReference type="EMBL" id="VFQ65584.1"/>
    </source>
</evidence>
<reference evidence="8 9" key="1">
    <citation type="submission" date="2018-04" db="EMBL/GenBank/DDBJ databases">
        <authorList>
            <person name="Vogel A."/>
        </authorList>
    </citation>
    <scope>NUCLEOTIDE SEQUENCE [LARGE SCALE GENOMIC DNA]</scope>
</reference>
<evidence type="ECO:0000256" key="1">
    <source>
        <dbReference type="ARBA" id="ARBA00005690"/>
    </source>
</evidence>
<comment type="similarity">
    <text evidence="1">Belongs to the replication factor A protein 1 family.</text>
</comment>
<keyword evidence="5" id="KW-0238">DNA-binding</keyword>
<evidence type="ECO:0000256" key="5">
    <source>
        <dbReference type="ARBA" id="ARBA00023125"/>
    </source>
</evidence>
<keyword evidence="4" id="KW-0862">Zinc</keyword>
<dbReference type="InterPro" id="IPR047192">
    <property type="entry name" value="Euk_RPA1_DBD_C"/>
</dbReference>
<dbReference type="Proteomes" id="UP000595140">
    <property type="component" value="Unassembled WGS sequence"/>
</dbReference>
<dbReference type="EMBL" id="OOIL02000473">
    <property type="protein sequence ID" value="VFQ65584.1"/>
    <property type="molecule type" value="Genomic_DNA"/>
</dbReference>
<dbReference type="Gene3D" id="2.40.50.140">
    <property type="entry name" value="Nucleic acid-binding proteins"/>
    <property type="match status" value="1"/>
</dbReference>
<sequence>MEITLEDHDLPLQVDDVSSLSTLMMDGGNEEVNEPLKITPLKTLIDTTKPGTYWILGEISYLENTPDWCYLGCTECNKKVIPDGSHFTCSGCDLRMPHGVYKFKVNVHVFDITGHASFMLWDRECKDILGGSALLLREMMLERKMDPNLFSEELNHLIGRKGLFNVVVKSDGDSPHWNGPRSFGVRSFVSDPRILKKYEHVLDIVDDDSKEDVDLWNSLQDLSQKVETVIGSNNPSSSQGEATSRRKMDAIDGNDPVKRQLLDELSTTTCKKKEICWNEKAHKKSNNQFQECEG</sequence>
<dbReference type="AlphaFoldDB" id="A0A484KNP5"/>
<evidence type="ECO:0000256" key="2">
    <source>
        <dbReference type="ARBA" id="ARBA00022723"/>
    </source>
</evidence>
<feature type="region of interest" description="Disordered" evidence="6">
    <location>
        <begin position="230"/>
        <end position="255"/>
    </location>
</feature>
<gene>
    <name evidence="8" type="ORF">CCAM_LOCUS7360</name>
</gene>
<dbReference type="Pfam" id="PF08646">
    <property type="entry name" value="Rep_fac-A_C"/>
    <property type="match status" value="1"/>
</dbReference>
<evidence type="ECO:0000259" key="7">
    <source>
        <dbReference type="Pfam" id="PF08646"/>
    </source>
</evidence>
<keyword evidence="9" id="KW-1185">Reference proteome</keyword>
<accession>A0A484KNP5</accession>
<dbReference type="OrthoDB" id="1751331at2759"/>
<feature type="compositionally biased region" description="Basic and acidic residues" evidence="6">
    <location>
        <begin position="243"/>
        <end position="255"/>
    </location>
</feature>